<evidence type="ECO:0000259" key="1">
    <source>
        <dbReference type="Pfam" id="PF01593"/>
    </source>
</evidence>
<evidence type="ECO:0000313" key="2">
    <source>
        <dbReference type="EMBL" id="KAH7947466.1"/>
    </source>
</evidence>
<reference evidence="2" key="2">
    <citation type="submission" date="2021-09" db="EMBL/GenBank/DDBJ databases">
        <authorList>
            <person name="Jia N."/>
            <person name="Wang J."/>
            <person name="Shi W."/>
            <person name="Du L."/>
            <person name="Sun Y."/>
            <person name="Zhan W."/>
            <person name="Jiang J."/>
            <person name="Wang Q."/>
            <person name="Zhang B."/>
            <person name="Ji P."/>
            <person name="Sakyi L.B."/>
            <person name="Cui X."/>
            <person name="Yuan T."/>
            <person name="Jiang B."/>
            <person name="Yang W."/>
            <person name="Lam T.T.-Y."/>
            <person name="Chang Q."/>
            <person name="Ding S."/>
            <person name="Wang X."/>
            <person name="Zhu J."/>
            <person name="Ruan X."/>
            <person name="Zhao L."/>
            <person name="Wei J."/>
            <person name="Que T."/>
            <person name="Du C."/>
            <person name="Cheng J."/>
            <person name="Dai P."/>
            <person name="Han X."/>
            <person name="Huang E."/>
            <person name="Gao Y."/>
            <person name="Liu J."/>
            <person name="Shao H."/>
            <person name="Ye R."/>
            <person name="Li L."/>
            <person name="Wei W."/>
            <person name="Wang X."/>
            <person name="Wang C."/>
            <person name="Huo Q."/>
            <person name="Li W."/>
            <person name="Guo W."/>
            <person name="Chen H."/>
            <person name="Chen S."/>
            <person name="Zhou L."/>
            <person name="Zhou L."/>
            <person name="Ni X."/>
            <person name="Tian J."/>
            <person name="Zhou Y."/>
            <person name="Sheng Y."/>
            <person name="Liu T."/>
            <person name="Pan Y."/>
            <person name="Xia L."/>
            <person name="Li J."/>
            <person name="Zhao F."/>
            <person name="Cao W."/>
        </authorList>
    </citation>
    <scope>NUCLEOTIDE SEQUENCE</scope>
    <source>
        <strain evidence="2">Rsan-2018</strain>
        <tissue evidence="2">Larvae</tissue>
    </source>
</reference>
<dbReference type="AlphaFoldDB" id="A0A9D4PM72"/>
<name>A0A9D4PM72_RHISA</name>
<dbReference type="PANTHER" id="PTHR10742:SF410">
    <property type="entry name" value="LYSINE-SPECIFIC HISTONE DEMETHYLASE 2"/>
    <property type="match status" value="1"/>
</dbReference>
<keyword evidence="3" id="KW-1185">Reference proteome</keyword>
<sequence>MFPSFNYACGCCRAGREQRAPGNLEYACGAHLRKVSALQWDENERFPQFSGQHALVPDGFGCLLQALAEGLDVRYGHKVTAIEYGSEEGGVRVLTEQSGAKNGSDEEEEGKFSADFALVTVPLTILQRQEISFSPPLPKVKTDALKDLGAGLIEKDTAVENPIDVNEMPIYPARSEEELRTLEDSLDNSIIFPALDHNSIV</sequence>
<gene>
    <name evidence="2" type="ORF">HPB52_012195</name>
</gene>
<dbReference type="Gene3D" id="3.50.50.60">
    <property type="entry name" value="FAD/NAD(P)-binding domain"/>
    <property type="match status" value="1"/>
</dbReference>
<dbReference type="InterPro" id="IPR036188">
    <property type="entry name" value="FAD/NAD-bd_sf"/>
</dbReference>
<dbReference type="Proteomes" id="UP000821837">
    <property type="component" value="Chromosome 6"/>
</dbReference>
<dbReference type="InterPro" id="IPR050281">
    <property type="entry name" value="Flavin_monoamine_oxidase"/>
</dbReference>
<dbReference type="EMBL" id="JABSTV010001252">
    <property type="protein sequence ID" value="KAH7947466.1"/>
    <property type="molecule type" value="Genomic_DNA"/>
</dbReference>
<dbReference type="Gene3D" id="3.90.660.10">
    <property type="match status" value="1"/>
</dbReference>
<dbReference type="Pfam" id="PF01593">
    <property type="entry name" value="Amino_oxidase"/>
    <property type="match status" value="1"/>
</dbReference>
<protein>
    <recommendedName>
        <fullName evidence="1">Amine oxidase domain-containing protein</fullName>
    </recommendedName>
</protein>
<dbReference type="VEuPathDB" id="VectorBase:RSAN_048800"/>
<dbReference type="InterPro" id="IPR002937">
    <property type="entry name" value="Amino_oxidase"/>
</dbReference>
<accession>A0A9D4PM72</accession>
<dbReference type="PANTHER" id="PTHR10742">
    <property type="entry name" value="FLAVIN MONOAMINE OXIDASE"/>
    <property type="match status" value="1"/>
</dbReference>
<reference evidence="2" key="1">
    <citation type="journal article" date="2020" name="Cell">
        <title>Large-Scale Comparative Analyses of Tick Genomes Elucidate Their Genetic Diversity and Vector Capacities.</title>
        <authorList>
            <consortium name="Tick Genome and Microbiome Consortium (TIGMIC)"/>
            <person name="Jia N."/>
            <person name="Wang J."/>
            <person name="Shi W."/>
            <person name="Du L."/>
            <person name="Sun Y."/>
            <person name="Zhan W."/>
            <person name="Jiang J.F."/>
            <person name="Wang Q."/>
            <person name="Zhang B."/>
            <person name="Ji P."/>
            <person name="Bell-Sakyi L."/>
            <person name="Cui X.M."/>
            <person name="Yuan T.T."/>
            <person name="Jiang B.G."/>
            <person name="Yang W.F."/>
            <person name="Lam T.T."/>
            <person name="Chang Q.C."/>
            <person name="Ding S.J."/>
            <person name="Wang X.J."/>
            <person name="Zhu J.G."/>
            <person name="Ruan X.D."/>
            <person name="Zhao L."/>
            <person name="Wei J.T."/>
            <person name="Ye R.Z."/>
            <person name="Que T.C."/>
            <person name="Du C.H."/>
            <person name="Zhou Y.H."/>
            <person name="Cheng J.X."/>
            <person name="Dai P.F."/>
            <person name="Guo W.B."/>
            <person name="Han X.H."/>
            <person name="Huang E.J."/>
            <person name="Li L.F."/>
            <person name="Wei W."/>
            <person name="Gao Y.C."/>
            <person name="Liu J.Z."/>
            <person name="Shao H.Z."/>
            <person name="Wang X."/>
            <person name="Wang C.C."/>
            <person name="Yang T.C."/>
            <person name="Huo Q.B."/>
            <person name="Li W."/>
            <person name="Chen H.Y."/>
            <person name="Chen S.E."/>
            <person name="Zhou L.G."/>
            <person name="Ni X.B."/>
            <person name="Tian J.H."/>
            <person name="Sheng Y."/>
            <person name="Liu T."/>
            <person name="Pan Y.S."/>
            <person name="Xia L.Y."/>
            <person name="Li J."/>
            <person name="Zhao F."/>
            <person name="Cao W.C."/>
        </authorList>
    </citation>
    <scope>NUCLEOTIDE SEQUENCE</scope>
    <source>
        <strain evidence="2">Rsan-2018</strain>
    </source>
</reference>
<comment type="caution">
    <text evidence="2">The sequence shown here is derived from an EMBL/GenBank/DDBJ whole genome shotgun (WGS) entry which is preliminary data.</text>
</comment>
<dbReference type="GO" id="GO:0016491">
    <property type="term" value="F:oxidoreductase activity"/>
    <property type="evidence" value="ECO:0007669"/>
    <property type="project" value="InterPro"/>
</dbReference>
<proteinExistence type="predicted"/>
<evidence type="ECO:0000313" key="3">
    <source>
        <dbReference type="Proteomes" id="UP000821837"/>
    </source>
</evidence>
<feature type="domain" description="Amine oxidase" evidence="1">
    <location>
        <begin position="36"/>
        <end position="153"/>
    </location>
</feature>
<organism evidence="2 3">
    <name type="scientific">Rhipicephalus sanguineus</name>
    <name type="common">Brown dog tick</name>
    <name type="synonym">Ixodes sanguineus</name>
    <dbReference type="NCBI Taxonomy" id="34632"/>
    <lineage>
        <taxon>Eukaryota</taxon>
        <taxon>Metazoa</taxon>
        <taxon>Ecdysozoa</taxon>
        <taxon>Arthropoda</taxon>
        <taxon>Chelicerata</taxon>
        <taxon>Arachnida</taxon>
        <taxon>Acari</taxon>
        <taxon>Parasitiformes</taxon>
        <taxon>Ixodida</taxon>
        <taxon>Ixodoidea</taxon>
        <taxon>Ixodidae</taxon>
        <taxon>Rhipicephalinae</taxon>
        <taxon>Rhipicephalus</taxon>
        <taxon>Rhipicephalus</taxon>
    </lineage>
</organism>
<dbReference type="SUPFAM" id="SSF51905">
    <property type="entry name" value="FAD/NAD(P)-binding domain"/>
    <property type="match status" value="1"/>
</dbReference>